<accession>A0A1I7YQD0</accession>
<protein>
    <submittedName>
        <fullName evidence="2">SERPIN domain-containing protein</fullName>
    </submittedName>
</protein>
<evidence type="ECO:0000313" key="1">
    <source>
        <dbReference type="Proteomes" id="UP000095287"/>
    </source>
</evidence>
<reference evidence="2" key="1">
    <citation type="submission" date="2016-11" db="UniProtKB">
        <authorList>
            <consortium name="WormBaseParasite"/>
        </authorList>
    </citation>
    <scope>IDENTIFICATION</scope>
</reference>
<organism evidence="1 2">
    <name type="scientific">Steinernema glaseri</name>
    <dbReference type="NCBI Taxonomy" id="37863"/>
    <lineage>
        <taxon>Eukaryota</taxon>
        <taxon>Metazoa</taxon>
        <taxon>Ecdysozoa</taxon>
        <taxon>Nematoda</taxon>
        <taxon>Chromadorea</taxon>
        <taxon>Rhabditida</taxon>
        <taxon>Tylenchina</taxon>
        <taxon>Panagrolaimomorpha</taxon>
        <taxon>Strongyloidoidea</taxon>
        <taxon>Steinernematidae</taxon>
        <taxon>Steinernema</taxon>
    </lineage>
</organism>
<proteinExistence type="predicted"/>
<dbReference type="WBParaSite" id="L893_g18645.t1">
    <property type="protein sequence ID" value="L893_g18645.t1"/>
    <property type="gene ID" value="L893_g18645"/>
</dbReference>
<dbReference type="AlphaFoldDB" id="A0A1I7YQD0"/>
<dbReference type="Proteomes" id="UP000095287">
    <property type="component" value="Unplaced"/>
</dbReference>
<name>A0A1I7YQD0_9BILA</name>
<evidence type="ECO:0000313" key="2">
    <source>
        <dbReference type="WBParaSite" id="L893_g18645.t1"/>
    </source>
</evidence>
<keyword evidence="1" id="KW-1185">Reference proteome</keyword>
<sequence length="198" mass="22529">MVHGFALLDAPEKTVDLIAGELTFQAYEKLQSEDSEFWTSFSSVRLWSFNFSVVGQIVDDLLVTRRLQSITISQPVPESLNVFCVEFFFSESCSRLTAFFANSVVLRVINRWKTMDTRGLAVNKILDGIRASPTELAQAGMREVDLNSAKRNILIMVHRNVMELRDITSFHCIDHPVDPKSRIYVAFFGYNGCALFFE</sequence>